<dbReference type="Proteomes" id="UP000694941">
    <property type="component" value="Unplaced"/>
</dbReference>
<dbReference type="PANTHER" id="PTHR13902">
    <property type="entry name" value="SERINE/THREONINE-PROTEIN KINASE WNK WITH NO LYSINE -RELATED"/>
    <property type="match status" value="1"/>
</dbReference>
<feature type="compositionally biased region" description="Polar residues" evidence="1">
    <location>
        <begin position="85"/>
        <end position="94"/>
    </location>
</feature>
<feature type="compositionally biased region" description="Basic residues" evidence="1">
    <location>
        <begin position="58"/>
        <end position="67"/>
    </location>
</feature>
<dbReference type="GeneID" id="111083390"/>
<feature type="compositionally biased region" description="Basic and acidic residues" evidence="1">
    <location>
        <begin position="127"/>
        <end position="137"/>
    </location>
</feature>
<dbReference type="Gene3D" id="3.30.200.20">
    <property type="entry name" value="Phosphorylase Kinase, domain 1"/>
    <property type="match status" value="1"/>
</dbReference>
<sequence>MCSEVNSGTFQSLHKPTKTGYLAIRMEELKKNRQSSGSEKVNTSDSKDTRIIPPAKSLHSRLTHRFSLKPAQQEVTSKLDRLRPANQTSIFKKSTVSKRRLLSTSGDEERGTVSNISHSPLGSNQNDRAKDFKKGDHSSPGSRKHKMLQTKISLAEPLNTSEETSSVAFLKTRSQTKPKHQPETSRNYRQKNVENKVQVKKSQQKKDDNKLIISNDERLDHKKNGRRVLKSKDHLLAWFSFTKTTGSNNATKHMAVGDDLHLSGMPSGSRIPTPDSKNGQELKCEDNKERTELQRSNTDALLGKKTSFALTQKCLEVPTSDNDAKSDSEIVVSKRDVVRRHDSAVESAPEEDEAVTANGTSPDGRFLKFEEEVGRGSFKTVYKGLDTATGVSVAWCELRVSRHALKYML</sequence>
<reference evidence="3" key="1">
    <citation type="submission" date="2025-08" db="UniProtKB">
        <authorList>
            <consortium name="RefSeq"/>
        </authorList>
    </citation>
    <scope>IDENTIFICATION</scope>
    <source>
        <tissue evidence="3">Muscle</tissue>
    </source>
</reference>
<evidence type="ECO:0000313" key="2">
    <source>
        <dbReference type="Proteomes" id="UP000694941"/>
    </source>
</evidence>
<feature type="region of interest" description="Disordered" evidence="1">
    <location>
        <begin position="30"/>
        <end position="208"/>
    </location>
</feature>
<evidence type="ECO:0000256" key="1">
    <source>
        <dbReference type="SAM" id="MobiDB-lite"/>
    </source>
</evidence>
<feature type="compositionally biased region" description="Polar residues" evidence="1">
    <location>
        <begin position="158"/>
        <end position="173"/>
    </location>
</feature>
<feature type="region of interest" description="Disordered" evidence="1">
    <location>
        <begin position="258"/>
        <end position="293"/>
    </location>
</feature>
<accession>A0ABM1RW47</accession>
<protein>
    <submittedName>
        <fullName evidence="3">Uncharacterized protein LOC111083390</fullName>
    </submittedName>
</protein>
<gene>
    <name evidence="3" type="primary">LOC111083390</name>
</gene>
<organism evidence="2 3">
    <name type="scientific">Limulus polyphemus</name>
    <name type="common">Atlantic horseshoe crab</name>
    <dbReference type="NCBI Taxonomy" id="6850"/>
    <lineage>
        <taxon>Eukaryota</taxon>
        <taxon>Metazoa</taxon>
        <taxon>Ecdysozoa</taxon>
        <taxon>Arthropoda</taxon>
        <taxon>Chelicerata</taxon>
        <taxon>Merostomata</taxon>
        <taxon>Xiphosura</taxon>
        <taxon>Limulidae</taxon>
        <taxon>Limulus</taxon>
    </lineage>
</organism>
<feature type="compositionally biased region" description="Polar residues" evidence="1">
    <location>
        <begin position="112"/>
        <end position="126"/>
    </location>
</feature>
<evidence type="ECO:0000313" key="3">
    <source>
        <dbReference type="RefSeq" id="XP_022235602.1"/>
    </source>
</evidence>
<feature type="compositionally biased region" description="Polar residues" evidence="1">
    <location>
        <begin position="34"/>
        <end position="44"/>
    </location>
</feature>
<name>A0ABM1RW47_LIMPO</name>
<feature type="compositionally biased region" description="Basic and acidic residues" evidence="1">
    <location>
        <begin position="278"/>
        <end position="293"/>
    </location>
</feature>
<keyword evidence="2" id="KW-1185">Reference proteome</keyword>
<dbReference type="InterPro" id="IPR050588">
    <property type="entry name" value="WNK_Ser-Thr_kinase"/>
</dbReference>
<proteinExistence type="predicted"/>
<dbReference type="RefSeq" id="XP_022235602.1">
    <property type="nucleotide sequence ID" value="XM_022379894.1"/>
</dbReference>